<dbReference type="SUPFAM" id="SSF51679">
    <property type="entry name" value="Bacterial luciferase-like"/>
    <property type="match status" value="1"/>
</dbReference>
<evidence type="ECO:0000256" key="1">
    <source>
        <dbReference type="ARBA" id="ARBA00022630"/>
    </source>
</evidence>
<keyword evidence="4" id="KW-0503">Monooxygenase</keyword>
<keyword evidence="3" id="KW-0560">Oxidoreductase</keyword>
<keyword evidence="7" id="KW-1185">Reference proteome</keyword>
<keyword evidence="2" id="KW-0288">FMN</keyword>
<organism evidence="6 7">
    <name type="scientific">Actinoplanes aureus</name>
    <dbReference type="NCBI Taxonomy" id="2792083"/>
    <lineage>
        <taxon>Bacteria</taxon>
        <taxon>Bacillati</taxon>
        <taxon>Actinomycetota</taxon>
        <taxon>Actinomycetes</taxon>
        <taxon>Micromonosporales</taxon>
        <taxon>Micromonosporaceae</taxon>
        <taxon>Actinoplanes</taxon>
    </lineage>
</organism>
<evidence type="ECO:0000313" key="7">
    <source>
        <dbReference type="Proteomes" id="UP000598146"/>
    </source>
</evidence>
<dbReference type="GO" id="GO:0008726">
    <property type="term" value="F:alkanesulfonate monooxygenase activity"/>
    <property type="evidence" value="ECO:0007669"/>
    <property type="project" value="TreeGrafter"/>
</dbReference>
<dbReference type="EMBL" id="JADQTO010000005">
    <property type="protein sequence ID" value="MBG0562424.1"/>
    <property type="molecule type" value="Genomic_DNA"/>
</dbReference>
<name>A0A931G1K5_9ACTN</name>
<feature type="domain" description="Luciferase-like" evidence="5">
    <location>
        <begin position="17"/>
        <end position="221"/>
    </location>
</feature>
<dbReference type="PANTHER" id="PTHR42847">
    <property type="entry name" value="ALKANESULFONATE MONOOXYGENASE"/>
    <property type="match status" value="1"/>
</dbReference>
<proteinExistence type="predicted"/>
<evidence type="ECO:0000256" key="2">
    <source>
        <dbReference type="ARBA" id="ARBA00022643"/>
    </source>
</evidence>
<evidence type="ECO:0000259" key="5">
    <source>
        <dbReference type="Pfam" id="PF00296"/>
    </source>
</evidence>
<dbReference type="NCBIfam" id="TIGR03619">
    <property type="entry name" value="F420_Rv2161c"/>
    <property type="match status" value="1"/>
</dbReference>
<protein>
    <submittedName>
        <fullName evidence="6">LLM class F420-dependent oxidoreductase</fullName>
    </submittedName>
</protein>
<evidence type="ECO:0000256" key="4">
    <source>
        <dbReference type="ARBA" id="ARBA00023033"/>
    </source>
</evidence>
<evidence type="ECO:0000256" key="3">
    <source>
        <dbReference type="ARBA" id="ARBA00023002"/>
    </source>
</evidence>
<dbReference type="RefSeq" id="WP_196414201.1">
    <property type="nucleotide sequence ID" value="NZ_JADQTO010000005.1"/>
</dbReference>
<dbReference type="InterPro" id="IPR011251">
    <property type="entry name" value="Luciferase-like_dom"/>
</dbReference>
<dbReference type="InterPro" id="IPR036661">
    <property type="entry name" value="Luciferase-like_sf"/>
</dbReference>
<dbReference type="AlphaFoldDB" id="A0A931G1K5"/>
<gene>
    <name evidence="6" type="ORF">I4J89_13215</name>
</gene>
<dbReference type="InterPro" id="IPR019921">
    <property type="entry name" value="Lucif-like_OxRdtase_Rv2161c"/>
</dbReference>
<dbReference type="PANTHER" id="PTHR42847:SF4">
    <property type="entry name" value="ALKANESULFONATE MONOOXYGENASE-RELATED"/>
    <property type="match status" value="1"/>
</dbReference>
<dbReference type="GO" id="GO:0046306">
    <property type="term" value="P:alkanesulfonate catabolic process"/>
    <property type="evidence" value="ECO:0007669"/>
    <property type="project" value="TreeGrafter"/>
</dbReference>
<dbReference type="Gene3D" id="3.20.20.30">
    <property type="entry name" value="Luciferase-like domain"/>
    <property type="match status" value="1"/>
</dbReference>
<comment type="caution">
    <text evidence="6">The sequence shown here is derived from an EMBL/GenBank/DDBJ whole genome shotgun (WGS) entry which is preliminary data.</text>
</comment>
<dbReference type="InterPro" id="IPR050172">
    <property type="entry name" value="SsuD_RutA_monooxygenase"/>
</dbReference>
<sequence>MEFGVGYFPTHDAMRPGEVARRVEERGQDAIFFAEHTHIPASRETVYPGGGQLPRKYWHTYDLFVALTAAAAATSRLRVGSGICLVTERDPIVTAKEVASIDHLSGGRFEFGVGAGWNREEMANHGTDPRTRMRLMSDRVRAMQAIWTQDEASYSSEFVKFDRIWSWPKPAQKPWPPVLVGGEGPTVLDRVLAYGDGWFPNYSASVPGRIAELRARADRPLQVQVITAPADPRVLEQLAEAGVHRASTWLPSGPWSVVEAKLIRWESAIAEFNGR</sequence>
<evidence type="ECO:0000313" key="6">
    <source>
        <dbReference type="EMBL" id="MBG0562424.1"/>
    </source>
</evidence>
<accession>A0A931G1K5</accession>
<dbReference type="Proteomes" id="UP000598146">
    <property type="component" value="Unassembled WGS sequence"/>
</dbReference>
<dbReference type="Pfam" id="PF00296">
    <property type="entry name" value="Bac_luciferase"/>
    <property type="match status" value="1"/>
</dbReference>
<reference evidence="6" key="1">
    <citation type="submission" date="2020-11" db="EMBL/GenBank/DDBJ databases">
        <title>Isolation and identification of active actinomycetes.</title>
        <authorList>
            <person name="Sun X."/>
        </authorList>
    </citation>
    <scope>NUCLEOTIDE SEQUENCE</scope>
    <source>
        <strain evidence="6">NEAU-A11</strain>
    </source>
</reference>
<keyword evidence="1" id="KW-0285">Flavoprotein</keyword>